<dbReference type="Proteomes" id="UP000606786">
    <property type="component" value="Unassembled WGS sequence"/>
</dbReference>
<protein>
    <submittedName>
        <fullName evidence="1">(Mediterranean fruit fly) hypothetical protein</fullName>
    </submittedName>
</protein>
<reference evidence="1" key="1">
    <citation type="submission" date="2020-11" db="EMBL/GenBank/DDBJ databases">
        <authorList>
            <person name="Whitehead M."/>
        </authorList>
    </citation>
    <scope>NUCLEOTIDE SEQUENCE</scope>
    <source>
        <strain evidence="1">EGII</strain>
    </source>
</reference>
<proteinExistence type="predicted"/>
<evidence type="ECO:0000313" key="1">
    <source>
        <dbReference type="EMBL" id="CAD7006321.1"/>
    </source>
</evidence>
<gene>
    <name evidence="1" type="ORF">CCAP1982_LOCUS14643</name>
</gene>
<comment type="caution">
    <text evidence="1">The sequence shown here is derived from an EMBL/GenBank/DDBJ whole genome shotgun (WGS) entry which is preliminary data.</text>
</comment>
<organism evidence="1 2">
    <name type="scientific">Ceratitis capitata</name>
    <name type="common">Mediterranean fruit fly</name>
    <name type="synonym">Tephritis capitata</name>
    <dbReference type="NCBI Taxonomy" id="7213"/>
    <lineage>
        <taxon>Eukaryota</taxon>
        <taxon>Metazoa</taxon>
        <taxon>Ecdysozoa</taxon>
        <taxon>Arthropoda</taxon>
        <taxon>Hexapoda</taxon>
        <taxon>Insecta</taxon>
        <taxon>Pterygota</taxon>
        <taxon>Neoptera</taxon>
        <taxon>Endopterygota</taxon>
        <taxon>Diptera</taxon>
        <taxon>Brachycera</taxon>
        <taxon>Muscomorpha</taxon>
        <taxon>Tephritoidea</taxon>
        <taxon>Tephritidae</taxon>
        <taxon>Ceratitis</taxon>
        <taxon>Ceratitis</taxon>
    </lineage>
</organism>
<dbReference type="EMBL" id="CAJHJT010000034">
    <property type="protein sequence ID" value="CAD7006321.1"/>
    <property type="molecule type" value="Genomic_DNA"/>
</dbReference>
<sequence>MVTAQIQKWFPNDEGEYTFMHDSAPCHKARSVIACLDEICHSFALAKEFTKHESHRIRVGAHQTDDRKEVITTKQQLIESENGIPIPSSKKIQNMYWKHAPTHRGSYCSKGRHK</sequence>
<keyword evidence="2" id="KW-1185">Reference proteome</keyword>
<name>A0A811V668_CERCA</name>
<accession>A0A811V668</accession>
<dbReference type="AlphaFoldDB" id="A0A811V668"/>
<evidence type="ECO:0000313" key="2">
    <source>
        <dbReference type="Proteomes" id="UP000606786"/>
    </source>
</evidence>